<dbReference type="CDD" id="cd06464">
    <property type="entry name" value="ACD_sHsps-like"/>
    <property type="match status" value="1"/>
</dbReference>
<dbReference type="PROSITE" id="PS01031">
    <property type="entry name" value="SHSP"/>
    <property type="match status" value="1"/>
</dbReference>
<organism evidence="6 7">
    <name type="scientific">Tetradesmus obliquus</name>
    <name type="common">Green alga</name>
    <name type="synonym">Acutodesmus obliquus</name>
    <dbReference type="NCBI Taxonomy" id="3088"/>
    <lineage>
        <taxon>Eukaryota</taxon>
        <taxon>Viridiplantae</taxon>
        <taxon>Chlorophyta</taxon>
        <taxon>core chlorophytes</taxon>
        <taxon>Chlorophyceae</taxon>
        <taxon>CS clade</taxon>
        <taxon>Sphaeropleales</taxon>
        <taxon>Scenedesmaceae</taxon>
        <taxon>Tetradesmus</taxon>
    </lineage>
</organism>
<sequence>MDRAFNRALTGRDIGALMPALTSSAGASTTGHPMDIIETKDAFELHCDAPGFSPADISVEMAEGMLTISGKRKEEKQEEREGKVLRRERHFSQFTRSFALPDAVKEDGISASLEQGVLRVTVPKAEPTPKPQPKRIQVTAA</sequence>
<dbReference type="Proteomes" id="UP001244341">
    <property type="component" value="Chromosome 12b"/>
</dbReference>
<dbReference type="InterPro" id="IPR008978">
    <property type="entry name" value="HSP20-like_chaperone"/>
</dbReference>
<feature type="domain" description="SHSP" evidence="5">
    <location>
        <begin position="25"/>
        <end position="139"/>
    </location>
</feature>
<dbReference type="EMBL" id="CP126219">
    <property type="protein sequence ID" value="WIA21151.1"/>
    <property type="molecule type" value="Genomic_DNA"/>
</dbReference>
<dbReference type="InterPro" id="IPR002068">
    <property type="entry name" value="A-crystallin/Hsp20_dom"/>
</dbReference>
<dbReference type="SUPFAM" id="SSF49764">
    <property type="entry name" value="HSP20-like chaperones"/>
    <property type="match status" value="1"/>
</dbReference>
<evidence type="ECO:0000259" key="5">
    <source>
        <dbReference type="PROSITE" id="PS01031"/>
    </source>
</evidence>
<dbReference type="Gene3D" id="2.60.40.790">
    <property type="match status" value="1"/>
</dbReference>
<feature type="region of interest" description="Disordered" evidence="4">
    <location>
        <begin position="122"/>
        <end position="141"/>
    </location>
</feature>
<accession>A0ABY8ULM2</accession>
<dbReference type="InterPro" id="IPR031107">
    <property type="entry name" value="Small_HSP"/>
</dbReference>
<name>A0ABY8ULM2_TETOB</name>
<keyword evidence="7" id="KW-1185">Reference proteome</keyword>
<evidence type="ECO:0000313" key="7">
    <source>
        <dbReference type="Proteomes" id="UP001244341"/>
    </source>
</evidence>
<protein>
    <recommendedName>
        <fullName evidence="5">SHSP domain-containing protein</fullName>
    </recommendedName>
</protein>
<gene>
    <name evidence="6" type="ORF">OEZ85_005461</name>
</gene>
<evidence type="ECO:0000256" key="4">
    <source>
        <dbReference type="SAM" id="MobiDB-lite"/>
    </source>
</evidence>
<dbReference type="Pfam" id="PF00011">
    <property type="entry name" value="HSP20"/>
    <property type="match status" value="1"/>
</dbReference>
<comment type="similarity">
    <text evidence="2 3">Belongs to the small heat shock protein (HSP20) family.</text>
</comment>
<dbReference type="PANTHER" id="PTHR11527">
    <property type="entry name" value="HEAT-SHOCK PROTEIN 20 FAMILY MEMBER"/>
    <property type="match status" value="1"/>
</dbReference>
<evidence type="ECO:0000313" key="6">
    <source>
        <dbReference type="EMBL" id="WIA21151.1"/>
    </source>
</evidence>
<keyword evidence="1" id="KW-0346">Stress response</keyword>
<evidence type="ECO:0000256" key="3">
    <source>
        <dbReference type="RuleBase" id="RU003616"/>
    </source>
</evidence>
<reference evidence="6 7" key="1">
    <citation type="submission" date="2023-05" db="EMBL/GenBank/DDBJ databases">
        <title>A 100% complete, gapless, phased diploid assembly of the Scenedesmus obliquus UTEX 3031 genome.</title>
        <authorList>
            <person name="Biondi T.C."/>
            <person name="Hanschen E.R."/>
            <person name="Kwon T."/>
            <person name="Eng W."/>
            <person name="Kruse C.P.S."/>
            <person name="Koehler S.I."/>
            <person name="Kunde Y."/>
            <person name="Gleasner C.D."/>
            <person name="You Mak K.T."/>
            <person name="Polle J."/>
            <person name="Hovde B.T."/>
            <person name="Starkenburg S.R."/>
        </authorList>
    </citation>
    <scope>NUCLEOTIDE SEQUENCE [LARGE SCALE GENOMIC DNA]</scope>
    <source>
        <strain evidence="6 7">DOE0152z</strain>
    </source>
</reference>
<proteinExistence type="inferred from homology"/>
<evidence type="ECO:0000256" key="2">
    <source>
        <dbReference type="PROSITE-ProRule" id="PRU00285"/>
    </source>
</evidence>
<evidence type="ECO:0000256" key="1">
    <source>
        <dbReference type="ARBA" id="ARBA00023016"/>
    </source>
</evidence>